<evidence type="ECO:0000313" key="23">
    <source>
        <dbReference type="WBParaSite" id="MBELARI_LOCUS19010"/>
    </source>
</evidence>
<accession>A0AAF3EZ90</accession>
<dbReference type="SMART" id="SM00184">
    <property type="entry name" value="RING"/>
    <property type="match status" value="1"/>
</dbReference>
<dbReference type="PROSITE" id="PS51698">
    <property type="entry name" value="U_BOX"/>
    <property type="match status" value="1"/>
</dbReference>
<dbReference type="SMART" id="SM00557">
    <property type="entry name" value="IG_FLMN"/>
    <property type="match status" value="1"/>
</dbReference>
<evidence type="ECO:0000256" key="12">
    <source>
        <dbReference type="ARBA" id="ARBA00022771"/>
    </source>
</evidence>
<evidence type="ECO:0000256" key="8">
    <source>
        <dbReference type="ARBA" id="ARBA00022490"/>
    </source>
</evidence>
<dbReference type="InterPro" id="IPR017907">
    <property type="entry name" value="Znf_RING_CS"/>
</dbReference>
<dbReference type="InterPro" id="IPR045132">
    <property type="entry name" value="UBE4"/>
</dbReference>
<evidence type="ECO:0000256" key="10">
    <source>
        <dbReference type="ARBA" id="ARBA00022723"/>
    </source>
</evidence>
<dbReference type="InterPro" id="IPR013083">
    <property type="entry name" value="Znf_RING/FYVE/PHD"/>
</dbReference>
<feature type="coiled-coil region" evidence="18">
    <location>
        <begin position="1163"/>
        <end position="1190"/>
    </location>
</feature>
<evidence type="ECO:0000256" key="17">
    <source>
        <dbReference type="PROSITE-ProRule" id="PRU00087"/>
    </source>
</evidence>
<protein>
    <recommendedName>
        <fullName evidence="7">RING-type E3 ubiquitin transferase</fullName>
        <ecNumber evidence="7">2.3.2.27</ecNumber>
    </recommendedName>
</protein>
<dbReference type="GO" id="GO:0034450">
    <property type="term" value="F:ubiquitin-ubiquitin ligase activity"/>
    <property type="evidence" value="ECO:0007669"/>
    <property type="project" value="InterPro"/>
</dbReference>
<dbReference type="GO" id="GO:0036503">
    <property type="term" value="P:ERAD pathway"/>
    <property type="evidence" value="ECO:0007669"/>
    <property type="project" value="InterPro"/>
</dbReference>
<dbReference type="WBParaSite" id="MBELARI_LOCUS19010">
    <property type="protein sequence ID" value="MBELARI_LOCUS19010"/>
    <property type="gene ID" value="MBELARI_LOCUS19010"/>
</dbReference>
<dbReference type="PROSITE" id="PS50089">
    <property type="entry name" value="ZF_RING_2"/>
    <property type="match status" value="1"/>
</dbReference>
<feature type="domain" description="U-box" evidence="21">
    <location>
        <begin position="1609"/>
        <end position="1682"/>
    </location>
</feature>
<evidence type="ECO:0000256" key="16">
    <source>
        <dbReference type="PROSITE-ProRule" id="PRU00024"/>
    </source>
</evidence>
<dbReference type="InterPro" id="IPR011042">
    <property type="entry name" value="6-blade_b-propeller_TolB-like"/>
</dbReference>
<evidence type="ECO:0000256" key="15">
    <source>
        <dbReference type="ARBA" id="ARBA00023242"/>
    </source>
</evidence>
<dbReference type="Gene3D" id="2.60.40.10">
    <property type="entry name" value="Immunoglobulins"/>
    <property type="match status" value="1"/>
</dbReference>
<keyword evidence="9" id="KW-0808">Transferase</keyword>
<dbReference type="SUPFAM" id="SSF57850">
    <property type="entry name" value="RING/U-box"/>
    <property type="match status" value="2"/>
</dbReference>
<keyword evidence="11" id="KW-0677">Repeat</keyword>
<dbReference type="FunFam" id="3.30.40.10:FF:000055">
    <property type="entry name" value="Ubiquitin conjugation factor e4 a"/>
    <property type="match status" value="1"/>
</dbReference>
<dbReference type="SMART" id="SM00504">
    <property type="entry name" value="Ubox"/>
    <property type="match status" value="1"/>
</dbReference>
<evidence type="ECO:0000313" key="22">
    <source>
        <dbReference type="Proteomes" id="UP000887575"/>
    </source>
</evidence>
<sequence length="1686" mass="191488">MTSSTLVETVNINLEDFSEAFLTCSTCLYQYDQEERKAKLLPCSHSVCLFCLEQLLQVQQNANAPSSCLRCPMCREVCALPSGGVVALPAAFMINQLLDVMTKQRKDVVPHCAMHPCDNMLYCESCDLVFCQQCQETSSNKKCSQHTVIPLAIALKRMSEIMLYRTKSRLKALEQAQTAINEEIRLLDTNADTIVDQINSAFQAISHIIETRRRELLESVRVRRDDKRKVLRDQMESLSDEMKKLDKELESGSLDVRELGRRIREWESNGASRMDIEPRENAFLRLNTNDSQLTQEVQRCVGAFGALTASSTFPGASTIDQTESATTHTETLLKVTTCDVNGKLRNTGGDPISACIEGDGCENYNCSVKDNDDGTYDVIFRIRDPGEYRVNVKIFGRPVKNSPFLVTVESHHSPRWQLAVELRQPTRVCLQGPHIFYVLDTGNNRIRIVKDNGDVINDIFSPCLEGGSAVGMAMIDAEHLAVLNWKTKSVSRIRTKGIVSEKMTFAEFQEPIDLAVDRRGRLLIADADKVFVFDATFRYLFSFAAKQQQITCVNVGLNDDIMVGTKHGLQLFDGAGRFLREIPVNLEEKRSMMVTSCAVCPSTARIISGVVDPKTNRAQLAVSQYKGQFVFHIDSFGSRLRRPCGLSVAGGDRVGQCFVVDHACHTVRIEEGEARTDPVVGSDLSDLARKKMRLDSNDDFMTDYAQQAKRLGELLTRVLSIEKAEFSGANVNNLKSCIDELVKQGTQLSKSGVHDLFLTACTSFEQIASTADQPSEGPSIGAVLYIPKLDTVEQSPEGQAFSYVLGIYNRIQRELKSEFTLENEYSFCEILLQHLYSVTGMLLAGELAPKLSGRVARLAFCKRMYLALMPEVFLQTFVEHLCLKASSKFVQIFDLILTQQKDSLVGQSVVHQHDNIVDLPYKLIIALLKLRVKTGQDSAGKDVFIRPFADLIANREDFVPECLGDLPGREIQRTSFLGPFFDFSLPCDEGSLRTSENFFGVEERPRESELRGFYLPYQNRINAFRTHLLEISKALLGNVSSRSRTLDFFAAIIKHNAKRAQMRADFSKLASHGFIFNILCILYDMSFPIDYKKVNPSYPLSKGARVDISEQTRFQMDLNDAREYADQLYPPSAESPPENFSTECFFLTMQCENIGMNGAINRLKGLKQHIGTLRDRLENLEEELRRMPESPMADFSKQQLKKEIEHIKKNKTRIVRGIMCFEALIQDEAYLTKALDFSSKQLSLLINGINGDFTVNGILPPTCPPLFAAYPEFYLDNLLDLFSYCLQKTPMILSMQVNFPVQLLIFLCSQTFVRNPFLSAKVVEVVALVARMPLLWNPLINHPVALRLLLPSLVKFYAFVEERTDFYEKFSIRYHIQTIFKILWDNIIYQATLIDLAKECSDDFIRFINMIINDATFHLDESLAGLKKIHDIEGIMNKREEWASMNQEEQQGKMEALDEAKRMVRNWLYYANYTLDLLGYLTAGAAEPFLKPILGERLATMLDHNISQLCGKKCSELKVRDAEQRFNWKPKELATQVVIIYLNLSGEEFAEYIAKDERTYKPQLMTEIIQRMLHSRVVSDTHRELFTGLMQQAEQIYKNRQSEEEELDDAPDEFLDPLMNTLMRDPVKTPSGMVFDRVVITRHLLTSKTNPFTREALDDKELQSDDELRERINQWIREKLTAKGKK</sequence>
<evidence type="ECO:0000256" key="3">
    <source>
        <dbReference type="ARBA" id="ARBA00004496"/>
    </source>
</evidence>
<evidence type="ECO:0000259" key="21">
    <source>
        <dbReference type="PROSITE" id="PS51698"/>
    </source>
</evidence>
<dbReference type="PROSITE" id="PS50119">
    <property type="entry name" value="ZF_BBOX"/>
    <property type="match status" value="1"/>
</dbReference>
<keyword evidence="13" id="KW-0833">Ubl conjugation pathway</keyword>
<evidence type="ECO:0000256" key="6">
    <source>
        <dbReference type="ARBA" id="ARBA00008518"/>
    </source>
</evidence>
<keyword evidence="12 16" id="KW-0863">Zinc-finger</keyword>
<keyword evidence="14" id="KW-0862">Zinc</keyword>
<dbReference type="PANTHER" id="PTHR13931:SF2">
    <property type="entry name" value="UBIQUITIN CONJUGATION FACTOR E4 B"/>
    <property type="match status" value="1"/>
</dbReference>
<evidence type="ECO:0000259" key="19">
    <source>
        <dbReference type="PROSITE" id="PS50089"/>
    </source>
</evidence>
<dbReference type="Proteomes" id="UP000887575">
    <property type="component" value="Unassembled WGS sequence"/>
</dbReference>
<name>A0AAF3EZ90_9BILA</name>
<evidence type="ECO:0000256" key="14">
    <source>
        <dbReference type="ARBA" id="ARBA00022833"/>
    </source>
</evidence>
<keyword evidence="18" id="KW-0175">Coiled coil</keyword>
<evidence type="ECO:0000259" key="20">
    <source>
        <dbReference type="PROSITE" id="PS50119"/>
    </source>
</evidence>
<evidence type="ECO:0000256" key="7">
    <source>
        <dbReference type="ARBA" id="ARBA00012483"/>
    </source>
</evidence>
<comment type="similarity">
    <text evidence="5">Belongs to the ubiquitin conjugation factor E4 family.</text>
</comment>
<evidence type="ECO:0000256" key="5">
    <source>
        <dbReference type="ARBA" id="ARBA00007434"/>
    </source>
</evidence>
<evidence type="ECO:0000256" key="9">
    <source>
        <dbReference type="ARBA" id="ARBA00022679"/>
    </source>
</evidence>
<dbReference type="PROSITE" id="PS50194">
    <property type="entry name" value="FILAMIN_REPEAT"/>
    <property type="match status" value="1"/>
</dbReference>
<dbReference type="Pfam" id="PF00630">
    <property type="entry name" value="Filamin"/>
    <property type="match status" value="1"/>
</dbReference>
<organism evidence="22 23">
    <name type="scientific">Mesorhabditis belari</name>
    <dbReference type="NCBI Taxonomy" id="2138241"/>
    <lineage>
        <taxon>Eukaryota</taxon>
        <taxon>Metazoa</taxon>
        <taxon>Ecdysozoa</taxon>
        <taxon>Nematoda</taxon>
        <taxon>Chromadorea</taxon>
        <taxon>Rhabditida</taxon>
        <taxon>Rhabditina</taxon>
        <taxon>Rhabditomorpha</taxon>
        <taxon>Rhabditoidea</taxon>
        <taxon>Rhabditidae</taxon>
        <taxon>Mesorhabditinae</taxon>
        <taxon>Mesorhabditis</taxon>
    </lineage>
</organism>
<comment type="similarity">
    <text evidence="6">Belongs to the TRIM/RBCC family.</text>
</comment>
<dbReference type="SUPFAM" id="SSF81296">
    <property type="entry name" value="E set domains"/>
    <property type="match status" value="1"/>
</dbReference>
<dbReference type="SUPFAM" id="SSF101898">
    <property type="entry name" value="NHL repeat"/>
    <property type="match status" value="1"/>
</dbReference>
<evidence type="ECO:0000256" key="2">
    <source>
        <dbReference type="ARBA" id="ARBA00004123"/>
    </source>
</evidence>
<dbReference type="GO" id="GO:0000209">
    <property type="term" value="P:protein polyubiquitination"/>
    <property type="evidence" value="ECO:0007669"/>
    <property type="project" value="TreeGrafter"/>
</dbReference>
<dbReference type="Gene3D" id="2.120.10.30">
    <property type="entry name" value="TolB, C-terminal domain"/>
    <property type="match status" value="1"/>
</dbReference>
<reference evidence="23" key="1">
    <citation type="submission" date="2024-02" db="UniProtKB">
        <authorList>
            <consortium name="WormBaseParasite"/>
        </authorList>
    </citation>
    <scope>IDENTIFICATION</scope>
</reference>
<dbReference type="GO" id="GO:0008270">
    <property type="term" value="F:zinc ion binding"/>
    <property type="evidence" value="ECO:0007669"/>
    <property type="project" value="UniProtKB-KW"/>
</dbReference>
<dbReference type="PANTHER" id="PTHR13931">
    <property type="entry name" value="UBIQUITINATION FACTOR E4"/>
    <property type="match status" value="1"/>
</dbReference>
<evidence type="ECO:0000256" key="18">
    <source>
        <dbReference type="SAM" id="Coils"/>
    </source>
</evidence>
<dbReference type="InterPro" id="IPR001298">
    <property type="entry name" value="Filamin/ABP280_rpt"/>
</dbReference>
<comment type="pathway">
    <text evidence="4">Protein modification; protein ubiquitination.</text>
</comment>
<dbReference type="InterPro" id="IPR001841">
    <property type="entry name" value="Znf_RING"/>
</dbReference>
<keyword evidence="10" id="KW-0479">Metal-binding</keyword>
<dbReference type="InterPro" id="IPR000315">
    <property type="entry name" value="Znf_B-box"/>
</dbReference>
<dbReference type="InterPro" id="IPR019474">
    <property type="entry name" value="Ub_conjug_fac_E4_core"/>
</dbReference>
<dbReference type="InterPro" id="IPR013783">
    <property type="entry name" value="Ig-like_fold"/>
</dbReference>
<evidence type="ECO:0000256" key="13">
    <source>
        <dbReference type="ARBA" id="ARBA00022786"/>
    </source>
</evidence>
<dbReference type="GO" id="GO:0005634">
    <property type="term" value="C:nucleus"/>
    <property type="evidence" value="ECO:0007669"/>
    <property type="project" value="UniProtKB-SubCell"/>
</dbReference>
<evidence type="ECO:0000256" key="11">
    <source>
        <dbReference type="ARBA" id="ARBA00022737"/>
    </source>
</evidence>
<dbReference type="InterPro" id="IPR014756">
    <property type="entry name" value="Ig_E-set"/>
</dbReference>
<dbReference type="InterPro" id="IPR003613">
    <property type="entry name" value="Ubox_domain"/>
</dbReference>
<feature type="domain" description="RING-type" evidence="19">
    <location>
        <begin position="24"/>
        <end position="75"/>
    </location>
</feature>
<proteinExistence type="inferred from homology"/>
<feature type="repeat" description="Filamin" evidence="17">
    <location>
        <begin position="340"/>
        <end position="408"/>
    </location>
</feature>
<dbReference type="Pfam" id="PF10408">
    <property type="entry name" value="Ufd2P_core"/>
    <property type="match status" value="1"/>
</dbReference>
<dbReference type="Pfam" id="PF04564">
    <property type="entry name" value="U-box"/>
    <property type="match status" value="1"/>
</dbReference>
<dbReference type="InterPro" id="IPR017868">
    <property type="entry name" value="Filamin/ABP280_repeat-like"/>
</dbReference>
<dbReference type="EC" id="2.3.2.27" evidence="7"/>
<evidence type="ECO:0000256" key="4">
    <source>
        <dbReference type="ARBA" id="ARBA00004906"/>
    </source>
</evidence>
<dbReference type="GO" id="GO:0000151">
    <property type="term" value="C:ubiquitin ligase complex"/>
    <property type="evidence" value="ECO:0007669"/>
    <property type="project" value="InterPro"/>
</dbReference>
<dbReference type="CDD" id="cd16579">
    <property type="entry name" value="RING-HC_PML_C-V"/>
    <property type="match status" value="1"/>
</dbReference>
<comment type="subcellular location">
    <subcellularLocation>
        <location evidence="3">Cytoplasm</location>
    </subcellularLocation>
    <subcellularLocation>
        <location evidence="2">Nucleus</location>
    </subcellularLocation>
</comment>
<feature type="domain" description="B box-type" evidence="20">
    <location>
        <begin position="112"/>
        <end position="151"/>
    </location>
</feature>
<keyword evidence="15" id="KW-0539">Nucleus</keyword>
<feature type="coiled-coil region" evidence="18">
    <location>
        <begin position="228"/>
        <end position="255"/>
    </location>
</feature>
<keyword evidence="8" id="KW-0963">Cytoplasm</keyword>
<evidence type="ECO:0000256" key="1">
    <source>
        <dbReference type="ARBA" id="ARBA00000900"/>
    </source>
</evidence>
<dbReference type="GO" id="GO:0006511">
    <property type="term" value="P:ubiquitin-dependent protein catabolic process"/>
    <property type="evidence" value="ECO:0007669"/>
    <property type="project" value="InterPro"/>
</dbReference>
<keyword evidence="22" id="KW-1185">Reference proteome</keyword>
<dbReference type="PROSITE" id="PS00518">
    <property type="entry name" value="ZF_RING_1"/>
    <property type="match status" value="1"/>
</dbReference>
<dbReference type="Gene3D" id="3.30.40.10">
    <property type="entry name" value="Zinc/RING finger domain, C3HC4 (zinc finger)"/>
    <property type="match status" value="2"/>
</dbReference>
<comment type="catalytic activity">
    <reaction evidence="1">
        <text>S-ubiquitinyl-[E2 ubiquitin-conjugating enzyme]-L-cysteine + [acceptor protein]-L-lysine = [E2 ubiquitin-conjugating enzyme]-L-cysteine + N(6)-ubiquitinyl-[acceptor protein]-L-lysine.</text>
        <dbReference type="EC" id="2.3.2.27"/>
    </reaction>
</comment>
<dbReference type="GO" id="GO:0005737">
    <property type="term" value="C:cytoplasm"/>
    <property type="evidence" value="ECO:0007669"/>
    <property type="project" value="UniProtKB-SubCell"/>
</dbReference>